<dbReference type="Pfam" id="PF26461">
    <property type="entry name" value="Phi812_tail_tube"/>
    <property type="match status" value="1"/>
</dbReference>
<dbReference type="RefSeq" id="WP_377367972.1">
    <property type="nucleotide sequence ID" value="NZ_JAOTJD010000005.1"/>
</dbReference>
<comment type="caution">
    <text evidence="1">The sequence shown here is derived from an EMBL/GenBank/DDBJ whole genome shotgun (WGS) entry which is preliminary data.</text>
</comment>
<organism evidence="1 2">
    <name type="scientific">Phenylobacterium ferrooxidans</name>
    <dbReference type="NCBI Taxonomy" id="2982689"/>
    <lineage>
        <taxon>Bacteria</taxon>
        <taxon>Pseudomonadati</taxon>
        <taxon>Pseudomonadota</taxon>
        <taxon>Alphaproteobacteria</taxon>
        <taxon>Caulobacterales</taxon>
        <taxon>Caulobacteraceae</taxon>
        <taxon>Phenylobacterium</taxon>
    </lineage>
</organism>
<dbReference type="InterPro" id="IPR058640">
    <property type="entry name" value="Phi812_tail_tube"/>
</dbReference>
<protein>
    <submittedName>
        <fullName evidence="1">Uncharacterized protein</fullName>
    </submittedName>
</protein>
<dbReference type="Proteomes" id="UP001598130">
    <property type="component" value="Unassembled WGS sequence"/>
</dbReference>
<accession>A0ABW6CJH2</accession>
<evidence type="ECO:0000313" key="2">
    <source>
        <dbReference type="Proteomes" id="UP001598130"/>
    </source>
</evidence>
<evidence type="ECO:0000313" key="1">
    <source>
        <dbReference type="EMBL" id="MFD3263213.1"/>
    </source>
</evidence>
<proteinExistence type="predicted"/>
<reference evidence="1 2" key="1">
    <citation type="submission" date="2022-09" db="EMBL/GenBank/DDBJ databases">
        <title>New species of Phenylobacterium.</title>
        <authorList>
            <person name="Mieszkin S."/>
        </authorList>
    </citation>
    <scope>NUCLEOTIDE SEQUENCE [LARGE SCALE GENOMIC DNA]</scope>
    <source>
        <strain evidence="1 2">HK31-G</strain>
    </source>
</reference>
<sequence>MTFATNVKVRSGNRTVVMLGGLMVGLIQSVRASDDYSPEPASGIGDIHVQEYVPTLARHMLSVSKMVLIRETVRSAGITPENGDAVLKGLVFDFLVLDKDSGELLKKYVGCSYASGDIDVSKHAIVMASAQFNALDTQGTGI</sequence>
<gene>
    <name evidence="1" type="ORF">OCL97_04435</name>
</gene>
<name>A0ABW6CJH2_9CAUL</name>
<dbReference type="EMBL" id="JAOTJD010000005">
    <property type="protein sequence ID" value="MFD3263213.1"/>
    <property type="molecule type" value="Genomic_DNA"/>
</dbReference>
<keyword evidence="2" id="KW-1185">Reference proteome</keyword>